<name>A0A820U877_9BILA</name>
<dbReference type="InterPro" id="IPR039761">
    <property type="entry name" value="Bms1/Tsr1"/>
</dbReference>
<keyword evidence="3" id="KW-1185">Reference proteome</keyword>
<feature type="region of interest" description="Disordered" evidence="1">
    <location>
        <begin position="1"/>
        <end position="55"/>
    </location>
</feature>
<reference evidence="2" key="1">
    <citation type="submission" date="2021-02" db="EMBL/GenBank/DDBJ databases">
        <authorList>
            <person name="Nowell W R."/>
        </authorList>
    </citation>
    <scope>NUCLEOTIDE SEQUENCE</scope>
</reference>
<dbReference type="PANTHER" id="PTHR12858:SF2">
    <property type="entry name" value="RIBOSOME BIOGENESIS PROTEIN BMS1 HOMOLOG"/>
    <property type="match status" value="1"/>
</dbReference>
<evidence type="ECO:0000313" key="2">
    <source>
        <dbReference type="EMBL" id="CAF4478299.1"/>
    </source>
</evidence>
<accession>A0A820U877</accession>
<dbReference type="AlphaFoldDB" id="A0A820U877"/>
<dbReference type="GO" id="GO:0000479">
    <property type="term" value="P:endonucleolytic cleavage of tricistronic rRNA transcript (SSU-rRNA, 5.8S rRNA, LSU-rRNA)"/>
    <property type="evidence" value="ECO:0007669"/>
    <property type="project" value="TreeGrafter"/>
</dbReference>
<comment type="caution">
    <text evidence="2">The sequence shown here is derived from an EMBL/GenBank/DDBJ whole genome shotgun (WGS) entry which is preliminary data.</text>
</comment>
<sequence length="135" mass="15469">MDEKHKSFRKQTTGVKAERRKKKKKEGDNDQQNTSAASTLEEAKRRNPKAFSIQNPIKAQQEFKRTQDIKEKRIHLPEVDRSPLEPPPVVVALIGPAKVGKSLLMKCLIKHFTRQKLTDIRGPVTIVSEFLYPPE</sequence>
<dbReference type="InterPro" id="IPR027417">
    <property type="entry name" value="P-loop_NTPase"/>
</dbReference>
<dbReference type="EMBL" id="CAJOBP010005799">
    <property type="protein sequence ID" value="CAF4478299.1"/>
    <property type="molecule type" value="Genomic_DNA"/>
</dbReference>
<dbReference type="GO" id="GO:0000462">
    <property type="term" value="P:maturation of SSU-rRNA from tricistronic rRNA transcript (SSU-rRNA, 5.8S rRNA, LSU-rRNA)"/>
    <property type="evidence" value="ECO:0007669"/>
    <property type="project" value="TreeGrafter"/>
</dbReference>
<evidence type="ECO:0000313" key="3">
    <source>
        <dbReference type="Proteomes" id="UP000663873"/>
    </source>
</evidence>
<dbReference type="PANTHER" id="PTHR12858">
    <property type="entry name" value="RIBOSOME BIOGENESIS PROTEIN"/>
    <property type="match status" value="1"/>
</dbReference>
<dbReference type="GO" id="GO:0034511">
    <property type="term" value="F:U3 snoRNA binding"/>
    <property type="evidence" value="ECO:0007669"/>
    <property type="project" value="TreeGrafter"/>
</dbReference>
<dbReference type="SUPFAM" id="SSF52540">
    <property type="entry name" value="P-loop containing nucleoside triphosphate hydrolases"/>
    <property type="match status" value="1"/>
</dbReference>
<dbReference type="GO" id="GO:0003924">
    <property type="term" value="F:GTPase activity"/>
    <property type="evidence" value="ECO:0007669"/>
    <property type="project" value="TreeGrafter"/>
</dbReference>
<proteinExistence type="predicted"/>
<dbReference type="GO" id="GO:0005525">
    <property type="term" value="F:GTP binding"/>
    <property type="evidence" value="ECO:0007669"/>
    <property type="project" value="TreeGrafter"/>
</dbReference>
<organism evidence="2 3">
    <name type="scientific">Rotaria socialis</name>
    <dbReference type="NCBI Taxonomy" id="392032"/>
    <lineage>
        <taxon>Eukaryota</taxon>
        <taxon>Metazoa</taxon>
        <taxon>Spiralia</taxon>
        <taxon>Gnathifera</taxon>
        <taxon>Rotifera</taxon>
        <taxon>Eurotatoria</taxon>
        <taxon>Bdelloidea</taxon>
        <taxon>Philodinida</taxon>
        <taxon>Philodinidae</taxon>
        <taxon>Rotaria</taxon>
    </lineage>
</organism>
<dbReference type="GO" id="GO:0030686">
    <property type="term" value="C:90S preribosome"/>
    <property type="evidence" value="ECO:0007669"/>
    <property type="project" value="TreeGrafter"/>
</dbReference>
<evidence type="ECO:0000256" key="1">
    <source>
        <dbReference type="SAM" id="MobiDB-lite"/>
    </source>
</evidence>
<dbReference type="Proteomes" id="UP000663873">
    <property type="component" value="Unassembled WGS sequence"/>
</dbReference>
<protein>
    <submittedName>
        <fullName evidence="2">Uncharacterized protein</fullName>
    </submittedName>
</protein>
<gene>
    <name evidence="2" type="ORF">UJA718_LOCUS24727</name>
</gene>